<evidence type="ECO:0000256" key="3">
    <source>
        <dbReference type="SAM" id="MobiDB-lite"/>
    </source>
</evidence>
<feature type="domain" description="GRIP" evidence="4">
    <location>
        <begin position="798"/>
        <end position="847"/>
    </location>
</feature>
<comment type="caution">
    <text evidence="5">The sequence shown here is derived from an EMBL/GenBank/DDBJ whole genome shotgun (WGS) entry which is preliminary data.</text>
</comment>
<dbReference type="SMART" id="SM00755">
    <property type="entry name" value="Grip"/>
    <property type="match status" value="1"/>
</dbReference>
<evidence type="ECO:0000256" key="2">
    <source>
        <dbReference type="SAM" id="Coils"/>
    </source>
</evidence>
<accession>A0AAD8C3C3</accession>
<reference evidence="5" key="1">
    <citation type="journal article" date="2023" name="PLoS Negl. Trop. Dis.">
        <title>A genome sequence for Biomphalaria pfeifferi, the major vector snail for the human-infecting parasite Schistosoma mansoni.</title>
        <authorList>
            <person name="Bu L."/>
            <person name="Lu L."/>
            <person name="Laidemitt M.R."/>
            <person name="Zhang S.M."/>
            <person name="Mutuku M."/>
            <person name="Mkoji G."/>
            <person name="Steinauer M."/>
            <person name="Loker E.S."/>
        </authorList>
    </citation>
    <scope>NUCLEOTIDE SEQUENCE</scope>
    <source>
        <strain evidence="5">KasaAsao</strain>
    </source>
</reference>
<dbReference type="GO" id="GO:0005794">
    <property type="term" value="C:Golgi apparatus"/>
    <property type="evidence" value="ECO:0007669"/>
    <property type="project" value="TreeGrafter"/>
</dbReference>
<sequence>MFAKLKKKIETEAGTILSPETQGKTSLGRRDSISSLPRAGSIQHLGPSPPGSITSEDLSIRDVSNSRDELAVLLQKKSEQCKKLEGNISDLAALVKEKTKTIEKLESSIKQQEEVTNKKLQEQKEEFEVYRDKLIEGYQTDKLKLDKDKTELLEKLADAEKFRALYFKREEESDEFEGLATQELSKIKHLLLNTEEALNACRNELETKSRQCHAAETQVERLTDELAPLKQKLAILEADNIRLKEETAERAELVISLSKDKSAFDKRLDELNKEMLEKQNQLSKLQEQYSDMDGEYKTFLRNSDLQRNKTSKLLEEKEDKIDGLQERVKVLEQRLADSGLSGDERTSALNAERESLEKKLEEARQQLTEVKSTWSDKISQLEHQISNLNAKIVEDSEDLANNQKFTEQMRTSYNKQIEDLHAKLEDAENRALENLELTSSKSFHYEKQIDGLETELNKQKLLVSTLQENITALETQKLKRNEESEKIISDLKQQIVELKNKESSLLDEVQNLKNEIDRLLKDSSDKDLHIQSLLEQIQQKENDFILQNHSNSNLQEQLVTIRNDVDRLQLDKQELKTNLTTAENEKENLLERTAELLKERENLQSINSNLKSEYERALEMKSQTIESLQRTEAGLRQKLDSLERQIEQSELSKAESGLYSSRIDEMSEMISSLQNQLADKNRTVKKQEQTIKDLRTTLQRELKVQTVPSEDGLDQTTNNTVTSSPALARKYDSYQQQHSQQNQAGVTSSSRTATNPAPAVLSLQTSSSNMVTVTSSSSSVPGSPHDAMLAHSTIVKRELDKDVNFLYLKHVVLKFMLSRESEAIQLIKAVSMLLNFSHQEQQLIKETLEWKMSWFGHRPPLGKGQTSKVIPPTL</sequence>
<reference evidence="5" key="2">
    <citation type="submission" date="2023-04" db="EMBL/GenBank/DDBJ databases">
        <authorList>
            <person name="Bu L."/>
            <person name="Lu L."/>
            <person name="Laidemitt M.R."/>
            <person name="Zhang S.M."/>
            <person name="Mutuku M."/>
            <person name="Mkoji G."/>
            <person name="Steinauer M."/>
            <person name="Loker E.S."/>
        </authorList>
    </citation>
    <scope>NUCLEOTIDE SEQUENCE</scope>
    <source>
        <strain evidence="5">KasaAsao</strain>
        <tissue evidence="5">Whole Snail</tissue>
    </source>
</reference>
<proteinExistence type="predicted"/>
<gene>
    <name evidence="5" type="ORF">Bpfe_005145</name>
</gene>
<feature type="region of interest" description="Disordered" evidence="3">
    <location>
        <begin position="705"/>
        <end position="724"/>
    </location>
</feature>
<dbReference type="PANTHER" id="PTHR23157">
    <property type="entry name" value="GRIP AND COILED-COIL DOMAIN-CONTAINING PROTEIN 1"/>
    <property type="match status" value="1"/>
</dbReference>
<organism evidence="5 6">
    <name type="scientific">Biomphalaria pfeifferi</name>
    <name type="common">Bloodfluke planorb</name>
    <name type="synonym">Freshwater snail</name>
    <dbReference type="NCBI Taxonomy" id="112525"/>
    <lineage>
        <taxon>Eukaryota</taxon>
        <taxon>Metazoa</taxon>
        <taxon>Spiralia</taxon>
        <taxon>Lophotrochozoa</taxon>
        <taxon>Mollusca</taxon>
        <taxon>Gastropoda</taxon>
        <taxon>Heterobranchia</taxon>
        <taxon>Euthyneura</taxon>
        <taxon>Panpulmonata</taxon>
        <taxon>Hygrophila</taxon>
        <taxon>Lymnaeoidea</taxon>
        <taxon>Planorbidae</taxon>
        <taxon>Biomphalaria</taxon>
    </lineage>
</organism>
<feature type="compositionally biased region" description="Polar residues" evidence="3">
    <location>
        <begin position="744"/>
        <end position="754"/>
    </location>
</feature>
<protein>
    <submittedName>
        <fullName evidence="5">Golgin subfamily A member 1</fullName>
    </submittedName>
</protein>
<feature type="coiled-coil region" evidence="2">
    <location>
        <begin position="551"/>
        <end position="704"/>
    </location>
</feature>
<dbReference type="InterPro" id="IPR051952">
    <property type="entry name" value="Golgi-autophagy_related"/>
</dbReference>
<dbReference type="Gene3D" id="1.10.220.60">
    <property type="entry name" value="GRIP domain"/>
    <property type="match status" value="1"/>
</dbReference>
<dbReference type="PANTHER" id="PTHR23157:SF24">
    <property type="entry name" value="GOLGIN SUBFAMILY A MEMBER 1"/>
    <property type="match status" value="1"/>
</dbReference>
<name>A0AAD8C3C3_BIOPF</name>
<evidence type="ECO:0000256" key="1">
    <source>
        <dbReference type="ARBA" id="ARBA00023054"/>
    </source>
</evidence>
<dbReference type="Proteomes" id="UP001233172">
    <property type="component" value="Unassembled WGS sequence"/>
</dbReference>
<dbReference type="EMBL" id="JASAOG010000013">
    <property type="protein sequence ID" value="KAK0065712.1"/>
    <property type="molecule type" value="Genomic_DNA"/>
</dbReference>
<keyword evidence="1 2" id="KW-0175">Coiled coil</keyword>
<evidence type="ECO:0000259" key="4">
    <source>
        <dbReference type="PROSITE" id="PS50913"/>
    </source>
</evidence>
<feature type="region of interest" description="Disordered" evidence="3">
    <location>
        <begin position="732"/>
        <end position="754"/>
    </location>
</feature>
<dbReference type="InterPro" id="IPR000237">
    <property type="entry name" value="GRIP_dom"/>
</dbReference>
<keyword evidence="6" id="KW-1185">Reference proteome</keyword>
<dbReference type="Pfam" id="PF01465">
    <property type="entry name" value="GRIP"/>
    <property type="match status" value="1"/>
</dbReference>
<dbReference type="Gene3D" id="1.10.287.1490">
    <property type="match status" value="1"/>
</dbReference>
<feature type="coiled-coil region" evidence="2">
    <location>
        <begin position="67"/>
        <end position="130"/>
    </location>
</feature>
<evidence type="ECO:0000313" key="6">
    <source>
        <dbReference type="Proteomes" id="UP001233172"/>
    </source>
</evidence>
<dbReference type="SUPFAM" id="SSF90257">
    <property type="entry name" value="Myosin rod fragments"/>
    <property type="match status" value="1"/>
</dbReference>
<feature type="region of interest" description="Disordered" evidence="3">
    <location>
        <begin position="13"/>
        <end position="57"/>
    </location>
</feature>
<feature type="compositionally biased region" description="Polar residues" evidence="3">
    <location>
        <begin position="714"/>
        <end position="724"/>
    </location>
</feature>
<feature type="coiled-coil region" evidence="2">
    <location>
        <begin position="191"/>
        <end position="526"/>
    </location>
</feature>
<evidence type="ECO:0000313" key="5">
    <source>
        <dbReference type="EMBL" id="KAK0065712.1"/>
    </source>
</evidence>
<dbReference type="PROSITE" id="PS50913">
    <property type="entry name" value="GRIP"/>
    <property type="match status" value="1"/>
</dbReference>
<dbReference type="AlphaFoldDB" id="A0AAD8C3C3"/>